<keyword evidence="3" id="KW-1185">Reference proteome</keyword>
<keyword evidence="1" id="KW-0560">Oxidoreductase</keyword>
<dbReference type="Pfam" id="PF00106">
    <property type="entry name" value="adh_short"/>
    <property type="match status" value="1"/>
</dbReference>
<dbReference type="AlphaFoldDB" id="A0A553HPD3"/>
<accession>A0A553HPD3</accession>
<name>A0A553HPD3_9PEZI</name>
<organism evidence="2 3">
    <name type="scientific">Xylaria flabelliformis</name>
    <dbReference type="NCBI Taxonomy" id="2512241"/>
    <lineage>
        <taxon>Eukaryota</taxon>
        <taxon>Fungi</taxon>
        <taxon>Dikarya</taxon>
        <taxon>Ascomycota</taxon>
        <taxon>Pezizomycotina</taxon>
        <taxon>Sordariomycetes</taxon>
        <taxon>Xylariomycetidae</taxon>
        <taxon>Xylariales</taxon>
        <taxon>Xylariaceae</taxon>
        <taxon>Xylaria</taxon>
    </lineage>
</organism>
<dbReference type="InterPro" id="IPR002347">
    <property type="entry name" value="SDR_fam"/>
</dbReference>
<reference evidence="3" key="1">
    <citation type="submission" date="2019-06" db="EMBL/GenBank/DDBJ databases">
        <title>Draft genome sequence of the griseofulvin-producing fungus Xylaria cubensis strain G536.</title>
        <authorList>
            <person name="Mead M.E."/>
            <person name="Raja H.A."/>
            <person name="Steenwyk J.L."/>
            <person name="Knowles S.L."/>
            <person name="Oberlies N.H."/>
            <person name="Rokas A."/>
        </authorList>
    </citation>
    <scope>NUCLEOTIDE SEQUENCE [LARGE SCALE GENOMIC DNA]</scope>
    <source>
        <strain evidence="3">G536</strain>
    </source>
</reference>
<dbReference type="OrthoDB" id="2898509at2759"/>
<dbReference type="EMBL" id="VFLP01000062">
    <property type="protein sequence ID" value="TRX89812.1"/>
    <property type="molecule type" value="Genomic_DNA"/>
</dbReference>
<dbReference type="PANTHER" id="PTHR47534:SF3">
    <property type="entry name" value="ALCOHOL DEHYDROGENASE-LIKE C-TERMINAL DOMAIN-CONTAINING PROTEIN"/>
    <property type="match status" value="1"/>
</dbReference>
<evidence type="ECO:0000313" key="3">
    <source>
        <dbReference type="Proteomes" id="UP000319160"/>
    </source>
</evidence>
<evidence type="ECO:0008006" key="4">
    <source>
        <dbReference type="Google" id="ProtNLM"/>
    </source>
</evidence>
<evidence type="ECO:0000256" key="1">
    <source>
        <dbReference type="ARBA" id="ARBA00023002"/>
    </source>
</evidence>
<dbReference type="GO" id="GO:0016491">
    <property type="term" value="F:oxidoreductase activity"/>
    <property type="evidence" value="ECO:0007669"/>
    <property type="project" value="UniProtKB-KW"/>
</dbReference>
<protein>
    <recommendedName>
        <fullName evidence="4">Ketoreductase (KR) domain-containing protein</fullName>
    </recommendedName>
</protein>
<sequence length="329" mass="35547">MVSLSSIRTSNSLISSILPPGLVAVFVGGTSGIGEETLKRFAEHTIRPRAYIVGRSQEAADRIVAECQAINPEGQYIFRKADVSLIRGVDEVCEEIKAREQAINILFLTCGVLDLNRSKTADDLHLLAALNYYARIRFITNLLPLIQRASALRRVVTVGGGGHESRLDTSDFQALRVSSTPEKLRGPLTSLVTLGLEAVAQAAPDVSFIHDFPGSVRTKIVEGLPEELLRTLEWVPIEESGQRHLYLATSARYPPADVANAAGVPLGDGVEVMVGTTGMAGSGVYSVGVDCEAASPAVLEILRHMRERGLVQEVHRHTEGEFGRITGKE</sequence>
<proteinExistence type="predicted"/>
<dbReference type="PANTHER" id="PTHR47534">
    <property type="entry name" value="YALI0E05731P"/>
    <property type="match status" value="1"/>
</dbReference>
<dbReference type="InterPro" id="IPR052228">
    <property type="entry name" value="Sec_Metab_Biosynth_Oxidored"/>
</dbReference>
<gene>
    <name evidence="2" type="ORF">FHL15_009245</name>
</gene>
<comment type="caution">
    <text evidence="2">The sequence shown here is derived from an EMBL/GenBank/DDBJ whole genome shotgun (WGS) entry which is preliminary data.</text>
</comment>
<dbReference type="STRING" id="2512241.A0A553HPD3"/>
<dbReference type="SUPFAM" id="SSF51735">
    <property type="entry name" value="NAD(P)-binding Rossmann-fold domains"/>
    <property type="match status" value="1"/>
</dbReference>
<dbReference type="Gene3D" id="3.40.50.720">
    <property type="entry name" value="NAD(P)-binding Rossmann-like Domain"/>
    <property type="match status" value="1"/>
</dbReference>
<evidence type="ECO:0000313" key="2">
    <source>
        <dbReference type="EMBL" id="TRX89812.1"/>
    </source>
</evidence>
<dbReference type="Proteomes" id="UP000319160">
    <property type="component" value="Unassembled WGS sequence"/>
</dbReference>
<dbReference type="InterPro" id="IPR036291">
    <property type="entry name" value="NAD(P)-bd_dom_sf"/>
</dbReference>